<proteinExistence type="predicted"/>
<feature type="region of interest" description="Disordered" evidence="1">
    <location>
        <begin position="121"/>
        <end position="158"/>
    </location>
</feature>
<feature type="compositionally biased region" description="Pro residues" evidence="1">
    <location>
        <begin position="138"/>
        <end position="147"/>
    </location>
</feature>
<sequence>MPRVTVRLACVRHAASVQSEPGSNSTVRSVSLNGIEVNFTSISVSASSKYSKLLRSCSTSSAHAYRLQIVKELRKTNQLLGVCCGALFVCSAQKRDYCSVLKRLSIPSKKFFEVAGLSRVPHPLSSAGQSSPKSRTVSPPPPAPPPSGQVRKQRSPSS</sequence>
<dbReference type="EMBL" id="EF157669">
    <property type="protein sequence ID" value="ABM53548.1"/>
    <property type="molecule type" value="Genomic_DNA"/>
</dbReference>
<organism evidence="2">
    <name type="scientific">uncultured beta proteobacterium CBNPD1 BAC clone 578</name>
    <dbReference type="NCBI Taxonomy" id="417305"/>
    <lineage>
        <taxon>Bacteria</taxon>
        <taxon>Pseudomonadati</taxon>
        <taxon>Pseudomonadota</taxon>
        <taxon>Betaproteobacteria</taxon>
        <taxon>environmental samples</taxon>
    </lineage>
</organism>
<evidence type="ECO:0000313" key="2">
    <source>
        <dbReference type="EMBL" id="ABM53548.1"/>
    </source>
</evidence>
<accession>B1N6K2</accession>
<name>B1N6K2_9PROT</name>
<dbReference type="AlphaFoldDB" id="B1N6K2"/>
<reference evidence="2" key="1">
    <citation type="journal article" date="2008" name="FEMS Microbiol. Ecol.">
        <title>Metagenomic analysis of a freshwater toxic cyanobacteria bloom.</title>
        <authorList>
            <person name="Pope P.B."/>
            <person name="Patel B.K."/>
        </authorList>
    </citation>
    <scope>NUCLEOTIDE SEQUENCE</scope>
</reference>
<protein>
    <submittedName>
        <fullName evidence="2">Uncharacterized protein</fullName>
    </submittedName>
</protein>
<evidence type="ECO:0000256" key="1">
    <source>
        <dbReference type="SAM" id="MobiDB-lite"/>
    </source>
</evidence>